<gene>
    <name evidence="7" type="ORF">EV665_1303</name>
</gene>
<name>A0A4R2C5P2_SHIGR</name>
<evidence type="ECO:0000256" key="4">
    <source>
        <dbReference type="ARBA" id="ARBA00023136"/>
    </source>
</evidence>
<comment type="similarity">
    <text evidence="5">Belongs to the binding-protein-dependent transport system permease family.</text>
</comment>
<dbReference type="SUPFAM" id="SSF161098">
    <property type="entry name" value="MetI-like"/>
    <property type="match status" value="1"/>
</dbReference>
<keyword evidence="4 5" id="KW-0472">Membrane</keyword>
<dbReference type="PANTHER" id="PTHR43759:SF1">
    <property type="entry name" value="GLUCOSE IMPORT SYSTEM PERMEASE PROTEIN GLCT"/>
    <property type="match status" value="1"/>
</dbReference>
<dbReference type="RefSeq" id="WP_064331454.1">
    <property type="nucleotide sequence ID" value="NZ_BAABEI010000012.1"/>
</dbReference>
<evidence type="ECO:0000256" key="2">
    <source>
        <dbReference type="ARBA" id="ARBA00022692"/>
    </source>
</evidence>
<feature type="transmembrane region" description="Helical" evidence="5">
    <location>
        <begin position="262"/>
        <end position="285"/>
    </location>
</feature>
<evidence type="ECO:0000313" key="7">
    <source>
        <dbReference type="EMBL" id="TCN35143.1"/>
    </source>
</evidence>
<feature type="transmembrane region" description="Helical" evidence="5">
    <location>
        <begin position="105"/>
        <end position="125"/>
    </location>
</feature>
<feature type="transmembrane region" description="Helical" evidence="5">
    <location>
        <begin position="145"/>
        <end position="164"/>
    </location>
</feature>
<dbReference type="InterPro" id="IPR035906">
    <property type="entry name" value="MetI-like_sf"/>
</dbReference>
<evidence type="ECO:0000313" key="8">
    <source>
        <dbReference type="Proteomes" id="UP000295351"/>
    </source>
</evidence>
<dbReference type="InterPro" id="IPR000515">
    <property type="entry name" value="MetI-like"/>
</dbReference>
<evidence type="ECO:0000259" key="6">
    <source>
        <dbReference type="PROSITE" id="PS50928"/>
    </source>
</evidence>
<dbReference type="AlphaFoldDB" id="A0A4R2C5P2"/>
<feature type="transmembrane region" description="Helical" evidence="5">
    <location>
        <begin position="71"/>
        <end position="93"/>
    </location>
</feature>
<dbReference type="Proteomes" id="UP000295351">
    <property type="component" value="Unassembled WGS sequence"/>
</dbReference>
<feature type="domain" description="ABC transmembrane type-1" evidence="6">
    <location>
        <begin position="68"/>
        <end position="280"/>
    </location>
</feature>
<dbReference type="Pfam" id="PF00528">
    <property type="entry name" value="BPD_transp_1"/>
    <property type="match status" value="1"/>
</dbReference>
<keyword evidence="8" id="KW-1185">Reference proteome</keyword>
<dbReference type="CDD" id="cd06261">
    <property type="entry name" value="TM_PBP2"/>
    <property type="match status" value="1"/>
</dbReference>
<keyword evidence="5" id="KW-0813">Transport</keyword>
<comment type="caution">
    <text evidence="7">The sequence shown here is derived from an EMBL/GenBank/DDBJ whole genome shotgun (WGS) entry which is preliminary data.</text>
</comment>
<evidence type="ECO:0000256" key="1">
    <source>
        <dbReference type="ARBA" id="ARBA00004651"/>
    </source>
</evidence>
<feature type="transmembrane region" description="Helical" evidence="5">
    <location>
        <begin position="171"/>
        <end position="191"/>
    </location>
</feature>
<evidence type="ECO:0000256" key="3">
    <source>
        <dbReference type="ARBA" id="ARBA00022989"/>
    </source>
</evidence>
<dbReference type="GO" id="GO:0005886">
    <property type="term" value="C:plasma membrane"/>
    <property type="evidence" value="ECO:0007669"/>
    <property type="project" value="UniProtKB-SubCell"/>
</dbReference>
<proteinExistence type="inferred from homology"/>
<organism evidence="7 8">
    <name type="scientific">Shinella granuli</name>
    <dbReference type="NCBI Taxonomy" id="323621"/>
    <lineage>
        <taxon>Bacteria</taxon>
        <taxon>Pseudomonadati</taxon>
        <taxon>Pseudomonadota</taxon>
        <taxon>Alphaproteobacteria</taxon>
        <taxon>Hyphomicrobiales</taxon>
        <taxon>Rhizobiaceae</taxon>
        <taxon>Shinella</taxon>
    </lineage>
</organism>
<keyword evidence="3 5" id="KW-1133">Transmembrane helix</keyword>
<dbReference type="InterPro" id="IPR052730">
    <property type="entry name" value="Sugar_ABC_transporter"/>
</dbReference>
<accession>A0A4R2C5P2</accession>
<protein>
    <submittedName>
        <fullName evidence="7">Carbohydrate ABC transporter membrane protein 1 (CUT1 family)</fullName>
    </submittedName>
</protein>
<feature type="transmembrane region" description="Helical" evidence="5">
    <location>
        <begin position="230"/>
        <end position="250"/>
    </location>
</feature>
<dbReference type="PANTHER" id="PTHR43759">
    <property type="entry name" value="TREHALOSE TRANSPORT SYSTEM PERMEASE PROTEIN SUGA"/>
    <property type="match status" value="1"/>
</dbReference>
<reference evidence="7 8" key="1">
    <citation type="submission" date="2019-03" db="EMBL/GenBank/DDBJ databases">
        <title>Genomic Encyclopedia of Type Strains, Phase IV (KMG-IV): sequencing the most valuable type-strain genomes for metagenomic binning, comparative biology and taxonomic classification.</title>
        <authorList>
            <person name="Goeker M."/>
        </authorList>
    </citation>
    <scope>NUCLEOTIDE SEQUENCE [LARGE SCALE GENOMIC DNA]</scope>
    <source>
        <strain evidence="7 8">DSM 18401</strain>
    </source>
</reference>
<comment type="subcellular location">
    <subcellularLocation>
        <location evidence="1 5">Cell membrane</location>
        <topology evidence="1 5">Multi-pass membrane protein</topology>
    </subcellularLocation>
</comment>
<feature type="transmembrane region" description="Helical" evidence="5">
    <location>
        <begin position="197"/>
        <end position="218"/>
    </location>
</feature>
<dbReference type="EMBL" id="SLVX01000030">
    <property type="protein sequence ID" value="TCN35143.1"/>
    <property type="molecule type" value="Genomic_DNA"/>
</dbReference>
<evidence type="ECO:0000256" key="5">
    <source>
        <dbReference type="RuleBase" id="RU363032"/>
    </source>
</evidence>
<dbReference type="PROSITE" id="PS50928">
    <property type="entry name" value="ABC_TM1"/>
    <property type="match status" value="1"/>
</dbReference>
<dbReference type="Gene3D" id="1.10.3720.10">
    <property type="entry name" value="MetI-like"/>
    <property type="match status" value="1"/>
</dbReference>
<sequence>MDQTGLRFYKSSFLLPGLLVLLAIILFPLVFTIRVSLSGWDAISPGLNWAGVRNYVIVFGDRRFWEAMLRLSGMAIGTVLVQYVLGFALALLVWREVLFRRFFRVLFLIPMMTTPVVMSVIWRTIFHESLGPANDFLGLFGLGPYPWLTSANWAVAAVMLVEIWQWTPFMFLLLLAGLLSLPREPFLAAAIDGAGPIRTFLNVTFPMLAPVSIGALIIRLIEASKIMETVYVLTSGGPGTATETAGYYIYIRGLRDFEIGYAAALSITYLVVMIVLMTVIAKLLVRVLVGRSA</sequence>
<keyword evidence="2 5" id="KW-0812">Transmembrane</keyword>
<feature type="transmembrane region" description="Helical" evidence="5">
    <location>
        <begin position="12"/>
        <end position="31"/>
    </location>
</feature>
<dbReference type="GO" id="GO:0055085">
    <property type="term" value="P:transmembrane transport"/>
    <property type="evidence" value="ECO:0007669"/>
    <property type="project" value="InterPro"/>
</dbReference>